<comment type="caution">
    <text evidence="1">The sequence shown here is derived from an EMBL/GenBank/DDBJ whole genome shotgun (WGS) entry which is preliminary data.</text>
</comment>
<keyword evidence="2" id="KW-1185">Reference proteome</keyword>
<dbReference type="InterPro" id="IPR006764">
    <property type="entry name" value="SAM_dep_MeTrfase_SAV2177_type"/>
</dbReference>
<dbReference type="Proteomes" id="UP001597083">
    <property type="component" value="Unassembled WGS sequence"/>
</dbReference>
<name>A0ABW3CCX4_9ACTN</name>
<feature type="non-terminal residue" evidence="1">
    <location>
        <position position="87"/>
    </location>
</feature>
<dbReference type="GO" id="GO:0032259">
    <property type="term" value="P:methylation"/>
    <property type="evidence" value="ECO:0007669"/>
    <property type="project" value="UniProtKB-KW"/>
</dbReference>
<sequence>MPKRSPLSANRTSREIAARMIVGGWRRRLGGRDMTTDERHPAWVIDPEKPNVARIYDYVLGGKDNFTADREAAEQVMAALPHVVHSA</sequence>
<proteinExistence type="predicted"/>
<dbReference type="EC" id="2.1.1.-" evidence="1"/>
<dbReference type="Pfam" id="PF04672">
    <property type="entry name" value="Methyltransf_19"/>
    <property type="match status" value="1"/>
</dbReference>
<dbReference type="Gene3D" id="3.40.50.150">
    <property type="entry name" value="Vaccinia Virus protein VP39"/>
    <property type="match status" value="1"/>
</dbReference>
<evidence type="ECO:0000313" key="1">
    <source>
        <dbReference type="EMBL" id="MFD0851523.1"/>
    </source>
</evidence>
<dbReference type="EMBL" id="JBHTIR010000548">
    <property type="protein sequence ID" value="MFD0851523.1"/>
    <property type="molecule type" value="Genomic_DNA"/>
</dbReference>
<gene>
    <name evidence="1" type="ORF">ACFQ07_04800</name>
</gene>
<reference evidence="2" key="1">
    <citation type="journal article" date="2019" name="Int. J. Syst. Evol. Microbiol.">
        <title>The Global Catalogue of Microorganisms (GCM) 10K type strain sequencing project: providing services to taxonomists for standard genome sequencing and annotation.</title>
        <authorList>
            <consortium name="The Broad Institute Genomics Platform"/>
            <consortium name="The Broad Institute Genome Sequencing Center for Infectious Disease"/>
            <person name="Wu L."/>
            <person name="Ma J."/>
        </authorList>
    </citation>
    <scope>NUCLEOTIDE SEQUENCE [LARGE SCALE GENOMIC DNA]</scope>
    <source>
        <strain evidence="2">JCM 31696</strain>
    </source>
</reference>
<keyword evidence="1" id="KW-0489">Methyltransferase</keyword>
<evidence type="ECO:0000313" key="2">
    <source>
        <dbReference type="Proteomes" id="UP001597083"/>
    </source>
</evidence>
<dbReference type="InterPro" id="IPR029063">
    <property type="entry name" value="SAM-dependent_MTases_sf"/>
</dbReference>
<protein>
    <submittedName>
        <fullName evidence="1">SAM-dependent methyltransferase</fullName>
        <ecNumber evidence="1">2.1.1.-</ecNumber>
    </submittedName>
</protein>
<accession>A0ABW3CCX4</accession>
<organism evidence="1 2">
    <name type="scientific">Actinomadura adrarensis</name>
    <dbReference type="NCBI Taxonomy" id="1819600"/>
    <lineage>
        <taxon>Bacteria</taxon>
        <taxon>Bacillati</taxon>
        <taxon>Actinomycetota</taxon>
        <taxon>Actinomycetes</taxon>
        <taxon>Streptosporangiales</taxon>
        <taxon>Thermomonosporaceae</taxon>
        <taxon>Actinomadura</taxon>
    </lineage>
</organism>
<keyword evidence="1" id="KW-0808">Transferase</keyword>
<dbReference type="GO" id="GO:0008168">
    <property type="term" value="F:methyltransferase activity"/>
    <property type="evidence" value="ECO:0007669"/>
    <property type="project" value="UniProtKB-KW"/>
</dbReference>